<dbReference type="SUPFAM" id="SSF55874">
    <property type="entry name" value="ATPase domain of HSP90 chaperone/DNA topoisomerase II/histidine kinase"/>
    <property type="match status" value="1"/>
</dbReference>
<sequence>MVLIVITMLIITFVSFTKMYFSRILKEQQKLQKAMVAHQQQLLEDSVLVQERERTRIAADLHDDLISKLNISLLSLHTTKDINSVSTLLQDSIALARQISHDLSPPMLQQSSLKELIEDFIFPIKESHSIHFSHALSTPYMLTSDTKLQVFRIFQEAINNTLKHAQATQLQVHLRLSPNLLAVQVLDNGVGFDSSSSKKGLGLKNIALRSQILNGHFRFSTPNNQGSSFLFYLKQPLLERPKQ</sequence>
<dbReference type="Gene3D" id="1.20.5.1930">
    <property type="match status" value="1"/>
</dbReference>
<dbReference type="EMBL" id="AP026867">
    <property type="protein sequence ID" value="BDS14072.1"/>
    <property type="molecule type" value="Genomic_DNA"/>
</dbReference>
<dbReference type="EC" id="2.7.13.3" evidence="2"/>
<proteinExistence type="predicted"/>
<reference evidence="7" key="1">
    <citation type="submission" date="2022-09" db="EMBL/GenBank/DDBJ databases">
        <title>Aureispira anguillicida sp. nov., isolated from Leptocephalus of Japanese eel Anguilla japonica.</title>
        <authorList>
            <person name="Yuasa K."/>
            <person name="Mekata T."/>
            <person name="Ikunari K."/>
        </authorList>
    </citation>
    <scope>NUCLEOTIDE SEQUENCE</scope>
    <source>
        <strain evidence="7">EL160426</strain>
    </source>
</reference>
<dbReference type="GO" id="GO:0000160">
    <property type="term" value="P:phosphorelay signal transduction system"/>
    <property type="evidence" value="ECO:0007669"/>
    <property type="project" value="UniProtKB-KW"/>
</dbReference>
<evidence type="ECO:0000256" key="1">
    <source>
        <dbReference type="ARBA" id="ARBA00000085"/>
    </source>
</evidence>
<organism evidence="7 8">
    <name type="scientific">Aureispira anguillae</name>
    <dbReference type="NCBI Taxonomy" id="2864201"/>
    <lineage>
        <taxon>Bacteria</taxon>
        <taxon>Pseudomonadati</taxon>
        <taxon>Bacteroidota</taxon>
        <taxon>Saprospiria</taxon>
        <taxon>Saprospirales</taxon>
        <taxon>Saprospiraceae</taxon>
        <taxon>Aureispira</taxon>
    </lineage>
</organism>
<dbReference type="InterPro" id="IPR036890">
    <property type="entry name" value="HATPase_C_sf"/>
</dbReference>
<dbReference type="GO" id="GO:0004673">
    <property type="term" value="F:protein histidine kinase activity"/>
    <property type="evidence" value="ECO:0007669"/>
    <property type="project" value="UniProtKB-EC"/>
</dbReference>
<evidence type="ECO:0000313" key="7">
    <source>
        <dbReference type="EMBL" id="BDS14072.1"/>
    </source>
</evidence>
<dbReference type="Pfam" id="PF02518">
    <property type="entry name" value="HATPase_c"/>
    <property type="match status" value="1"/>
</dbReference>
<keyword evidence="4" id="KW-0418">Kinase</keyword>
<dbReference type="Proteomes" id="UP001060919">
    <property type="component" value="Chromosome"/>
</dbReference>
<keyword evidence="3" id="KW-0808">Transferase</keyword>
<dbReference type="PANTHER" id="PTHR24421:SF10">
    <property type="entry name" value="NITRATE_NITRITE SENSOR PROTEIN NARQ"/>
    <property type="match status" value="1"/>
</dbReference>
<evidence type="ECO:0000256" key="3">
    <source>
        <dbReference type="ARBA" id="ARBA00022679"/>
    </source>
</evidence>
<accession>A0A915YIZ0</accession>
<keyword evidence="8" id="KW-1185">Reference proteome</keyword>
<evidence type="ECO:0000256" key="4">
    <source>
        <dbReference type="ARBA" id="ARBA00022777"/>
    </source>
</evidence>
<feature type="domain" description="Histidine kinase/HSP90-like ATPase" evidence="6">
    <location>
        <begin position="145"/>
        <end position="237"/>
    </location>
</feature>
<dbReference type="SMART" id="SM00387">
    <property type="entry name" value="HATPase_c"/>
    <property type="match status" value="1"/>
</dbReference>
<dbReference type="InterPro" id="IPR003594">
    <property type="entry name" value="HATPase_dom"/>
</dbReference>
<dbReference type="AlphaFoldDB" id="A0A915YIZ0"/>
<gene>
    <name evidence="7" type="ORF">AsAng_0048380</name>
</gene>
<evidence type="ECO:0000313" key="8">
    <source>
        <dbReference type="Proteomes" id="UP001060919"/>
    </source>
</evidence>
<evidence type="ECO:0000256" key="2">
    <source>
        <dbReference type="ARBA" id="ARBA00012438"/>
    </source>
</evidence>
<comment type="catalytic activity">
    <reaction evidence="1">
        <text>ATP + protein L-histidine = ADP + protein N-phospho-L-histidine.</text>
        <dbReference type="EC" id="2.7.13.3"/>
    </reaction>
</comment>
<evidence type="ECO:0000259" key="6">
    <source>
        <dbReference type="SMART" id="SM00387"/>
    </source>
</evidence>
<evidence type="ECO:0000256" key="5">
    <source>
        <dbReference type="ARBA" id="ARBA00023012"/>
    </source>
</evidence>
<keyword evidence="5" id="KW-0902">Two-component regulatory system</keyword>
<dbReference type="PANTHER" id="PTHR24421">
    <property type="entry name" value="NITRATE/NITRITE SENSOR PROTEIN NARX-RELATED"/>
    <property type="match status" value="1"/>
</dbReference>
<dbReference type="Gene3D" id="3.30.565.10">
    <property type="entry name" value="Histidine kinase-like ATPase, C-terminal domain"/>
    <property type="match status" value="1"/>
</dbReference>
<dbReference type="InterPro" id="IPR050482">
    <property type="entry name" value="Sensor_HK_TwoCompSys"/>
</dbReference>
<protein>
    <recommendedName>
        <fullName evidence="2">histidine kinase</fullName>
        <ecNumber evidence="2">2.7.13.3</ecNumber>
    </recommendedName>
</protein>
<dbReference type="KEGG" id="aup:AsAng_0048380"/>
<dbReference type="CDD" id="cd16917">
    <property type="entry name" value="HATPase_UhpB-NarQ-NarX-like"/>
    <property type="match status" value="1"/>
</dbReference>
<name>A0A915YIZ0_9BACT</name>